<dbReference type="RefSeq" id="WP_133843607.1">
    <property type="nucleotide sequence ID" value="NZ_AP024329.1"/>
</dbReference>
<evidence type="ECO:0000256" key="6">
    <source>
        <dbReference type="SAM" id="Phobius"/>
    </source>
</evidence>
<evidence type="ECO:0000256" key="5">
    <source>
        <dbReference type="ARBA" id="ARBA00023136"/>
    </source>
</evidence>
<keyword evidence="4 6" id="KW-1133">Transmembrane helix</keyword>
<evidence type="ECO:0000256" key="4">
    <source>
        <dbReference type="ARBA" id="ARBA00022989"/>
    </source>
</evidence>
<feature type="transmembrane region" description="Helical" evidence="6">
    <location>
        <begin position="257"/>
        <end position="278"/>
    </location>
</feature>
<keyword evidence="2" id="KW-1003">Cell membrane</keyword>
<dbReference type="Gene3D" id="1.20.1250.20">
    <property type="entry name" value="MFS general substrate transporter like domains"/>
    <property type="match status" value="1"/>
</dbReference>
<dbReference type="EMBL" id="AP024329">
    <property type="protein sequence ID" value="BCQ33436.1"/>
    <property type="molecule type" value="Genomic_DNA"/>
</dbReference>
<feature type="transmembrane region" description="Helical" evidence="6">
    <location>
        <begin position="290"/>
        <end position="309"/>
    </location>
</feature>
<feature type="transmembrane region" description="Helical" evidence="6">
    <location>
        <begin position="78"/>
        <end position="99"/>
    </location>
</feature>
<feature type="transmembrane region" description="Helical" evidence="6">
    <location>
        <begin position="105"/>
        <end position="134"/>
    </location>
</feature>
<comment type="subcellular location">
    <subcellularLocation>
        <location evidence="1">Cell membrane</location>
        <topology evidence="1">Multi-pass membrane protein</topology>
    </subcellularLocation>
</comment>
<proteinExistence type="predicted"/>
<feature type="transmembrane region" description="Helical" evidence="6">
    <location>
        <begin position="380"/>
        <end position="398"/>
    </location>
</feature>
<feature type="transmembrane region" description="Helical" evidence="6">
    <location>
        <begin position="21"/>
        <end position="44"/>
    </location>
</feature>
<name>A0ABM7MWG9_ERWRD</name>
<evidence type="ECO:0000256" key="3">
    <source>
        <dbReference type="ARBA" id="ARBA00022692"/>
    </source>
</evidence>
<feature type="transmembrane region" description="Helical" evidence="6">
    <location>
        <begin position="315"/>
        <end position="339"/>
    </location>
</feature>
<feature type="transmembrane region" description="Helical" evidence="6">
    <location>
        <begin position="50"/>
        <end position="71"/>
    </location>
</feature>
<evidence type="ECO:0000313" key="9">
    <source>
        <dbReference type="Proteomes" id="UP000677515"/>
    </source>
</evidence>
<feature type="transmembrane region" description="Helical" evidence="6">
    <location>
        <begin position="146"/>
        <end position="166"/>
    </location>
</feature>
<evidence type="ECO:0000256" key="2">
    <source>
        <dbReference type="ARBA" id="ARBA00022475"/>
    </source>
</evidence>
<keyword evidence="9" id="KW-1185">Reference proteome</keyword>
<evidence type="ECO:0000313" key="8">
    <source>
        <dbReference type="EMBL" id="BCQ33436.1"/>
    </source>
</evidence>
<dbReference type="SUPFAM" id="SSF103473">
    <property type="entry name" value="MFS general substrate transporter"/>
    <property type="match status" value="1"/>
</dbReference>
<feature type="domain" description="Major facilitator superfamily (MFS) profile" evidence="7">
    <location>
        <begin position="1"/>
        <end position="403"/>
    </location>
</feature>
<protein>
    <submittedName>
        <fullName evidence="8">MFS transporter</fullName>
    </submittedName>
</protein>
<evidence type="ECO:0000259" key="7">
    <source>
        <dbReference type="PROSITE" id="PS50850"/>
    </source>
</evidence>
<reference evidence="8 9" key="1">
    <citation type="submission" date="2021-01" db="EMBL/GenBank/DDBJ databases">
        <title>Complete genome sequence of Erwinia rhapontici MAFF 311153.</title>
        <authorList>
            <person name="Morohoshi T."/>
            <person name="Someya N."/>
        </authorList>
    </citation>
    <scope>NUCLEOTIDE SEQUENCE [LARGE SCALE GENOMIC DNA]</scope>
    <source>
        <strain evidence="8 9">MAFF 311153</strain>
    </source>
</reference>
<accession>A0ABM7MWG9</accession>
<dbReference type="InterPro" id="IPR020846">
    <property type="entry name" value="MFS_dom"/>
</dbReference>
<dbReference type="CDD" id="cd06173">
    <property type="entry name" value="MFS_MefA_like"/>
    <property type="match status" value="1"/>
</dbReference>
<dbReference type="Proteomes" id="UP000677515">
    <property type="component" value="Chromosome"/>
</dbReference>
<feature type="transmembrane region" description="Helical" evidence="6">
    <location>
        <begin position="351"/>
        <end position="374"/>
    </location>
</feature>
<sequence>MMASKQERLPREFNKISFSNLFAQLSEQLALAGALMYAAIYLNASVSEISFLQLTQTLPFLLMSIPAGLLVDRLSRTLTMLTAEVLRALSLVLICFFIFKSSLSIPVLAVLGFIGATSTVVYSIAVPSLVPALVPKHNMAIANGRVELARCLALAIGPTIAGYLIAHSGVSVSFVISVVFSMVAFILILNLKEPPRVKQGKKHILSDLKVGALFVARNLHLRQMLYTSIVFNISWFILQSIYIIYAMNKLNFTTDLIGSSMGVYGIGMVAGAVIMPFISRRLSFGTLLKLGPTSALFGAVLMAVTLFYPSYPIVILSYFFFGVGPIIWTISSVTLRQAITPENMLGRVSSLVMMATFGARPIGAALGGVLGTYIGIDNCIWVVLIGFLIQFIIIYTAGVSKLASLESLPEPIPLEK</sequence>
<dbReference type="InterPro" id="IPR036259">
    <property type="entry name" value="MFS_trans_sf"/>
</dbReference>
<dbReference type="PANTHER" id="PTHR23513:SF6">
    <property type="entry name" value="MAJOR FACILITATOR SUPERFAMILY ASSOCIATED DOMAIN-CONTAINING PROTEIN"/>
    <property type="match status" value="1"/>
</dbReference>
<organism evidence="8 9">
    <name type="scientific">Erwinia rhapontici</name>
    <name type="common">Pectobacterium rhapontici</name>
    <dbReference type="NCBI Taxonomy" id="55212"/>
    <lineage>
        <taxon>Bacteria</taxon>
        <taxon>Pseudomonadati</taxon>
        <taxon>Pseudomonadota</taxon>
        <taxon>Gammaproteobacteria</taxon>
        <taxon>Enterobacterales</taxon>
        <taxon>Erwiniaceae</taxon>
        <taxon>Erwinia</taxon>
    </lineage>
</organism>
<dbReference type="InterPro" id="IPR011701">
    <property type="entry name" value="MFS"/>
</dbReference>
<feature type="transmembrane region" description="Helical" evidence="6">
    <location>
        <begin position="172"/>
        <end position="191"/>
    </location>
</feature>
<dbReference type="PROSITE" id="PS50850">
    <property type="entry name" value="MFS"/>
    <property type="match status" value="1"/>
</dbReference>
<feature type="transmembrane region" description="Helical" evidence="6">
    <location>
        <begin position="224"/>
        <end position="245"/>
    </location>
</feature>
<gene>
    <name evidence="8" type="ORF">ERHA53_07790</name>
</gene>
<keyword evidence="5 6" id="KW-0472">Membrane</keyword>
<dbReference type="Pfam" id="PF07690">
    <property type="entry name" value="MFS_1"/>
    <property type="match status" value="1"/>
</dbReference>
<evidence type="ECO:0000256" key="1">
    <source>
        <dbReference type="ARBA" id="ARBA00004651"/>
    </source>
</evidence>
<dbReference type="PANTHER" id="PTHR23513">
    <property type="entry name" value="INTEGRAL MEMBRANE EFFLUX PROTEIN-RELATED"/>
    <property type="match status" value="1"/>
</dbReference>
<keyword evidence="3 6" id="KW-0812">Transmembrane</keyword>